<evidence type="ECO:0000256" key="9">
    <source>
        <dbReference type="ARBA" id="ARBA00023014"/>
    </source>
</evidence>
<evidence type="ECO:0000256" key="4">
    <source>
        <dbReference type="ARBA" id="ARBA00022630"/>
    </source>
</evidence>
<name>A0A917R6F2_9NOCA</name>
<evidence type="ECO:0000256" key="8">
    <source>
        <dbReference type="ARBA" id="ARBA00023004"/>
    </source>
</evidence>
<keyword evidence="12" id="KW-1185">Reference proteome</keyword>
<organism evidence="11 12">
    <name type="scientific">Nocardia jinanensis</name>
    <dbReference type="NCBI Taxonomy" id="382504"/>
    <lineage>
        <taxon>Bacteria</taxon>
        <taxon>Bacillati</taxon>
        <taxon>Actinomycetota</taxon>
        <taxon>Actinomycetes</taxon>
        <taxon>Mycobacteriales</taxon>
        <taxon>Nocardiaceae</taxon>
        <taxon>Nocardia</taxon>
    </lineage>
</organism>
<evidence type="ECO:0000313" key="11">
    <source>
        <dbReference type="EMBL" id="GGK91085.1"/>
    </source>
</evidence>
<proteinExistence type="inferred from homology"/>
<sequence>MVISPHMSSPLRIGSLTLRNRLAATAHGSGVVSAGAAQPGDDDYWRRCAAGGAAMVIAGGTVVSADSGNRTGNITDASDPAGLPGLRRRARAIAAEGAVPVCQLVHLGRETLGAEIWEHPVAPSDIRSPREPVRARVLSDADIEEIVAAFVLSSRHAADAGFAAVELHAAHGYLLAQFLSPASNTRPDASTVAGRVAILHRLHAAITASCPELVLGVRLSIDGAEEAGMDTDGLCELLPLLDMFDYINVTVGVRTTYVRDMATAEPPLLPALPRLRAATDRPLLVSQAFRTRADIEAALAAGADLVGMARPFIADPDIAVKLLRGEDARIRPCVSCNEDCRSFTPVLLCSVNPVLAPPGRSGRPARPLLFGAAPDRAARVAIVGAGPAGLEAAFRLAPTHDVTLFEANRRIGGQVRTAAQAPNRPGWSALLRYYQDNLAGVSLESGYRARPADLTDFDEVIVATGATEIATPGTATTTAALIDPWQIWPGERVMVVDDGFGYWPALSVVEAALAGGASQVTVLVPGPAVAASIPAESRVQLRKRLAGRPVDFVVEAAVSEVVREGPETVVIYRNLLSGRTTRSTCDRVVVAGERRASDWRPFQRELPHARVQIIGDAVVPRRVSHAVAEGYAAAAAVVGSTGRAPVRTG</sequence>
<evidence type="ECO:0000313" key="12">
    <source>
        <dbReference type="Proteomes" id="UP000638263"/>
    </source>
</evidence>
<comment type="cofactor">
    <cofactor evidence="2">
        <name>[4Fe-4S] cluster</name>
        <dbReference type="ChEBI" id="CHEBI:49883"/>
    </cofactor>
</comment>
<feature type="domain" description="NADH:flavin oxidoreductase/NADH oxidase N-terminal" evidence="10">
    <location>
        <begin position="9"/>
        <end position="324"/>
    </location>
</feature>
<protein>
    <submittedName>
        <fullName evidence="11">NADH:flavin oxidoreductase/NADH oxidase</fullName>
    </submittedName>
</protein>
<dbReference type="EMBL" id="BMMH01000001">
    <property type="protein sequence ID" value="GGK91085.1"/>
    <property type="molecule type" value="Genomic_DNA"/>
</dbReference>
<keyword evidence="9" id="KW-0411">Iron-sulfur</keyword>
<dbReference type="GO" id="GO:0046872">
    <property type="term" value="F:metal ion binding"/>
    <property type="evidence" value="ECO:0007669"/>
    <property type="project" value="UniProtKB-KW"/>
</dbReference>
<dbReference type="GO" id="GO:0008670">
    <property type="term" value="F:2,4-dienoyl-CoA reductase (NADPH) activity"/>
    <property type="evidence" value="ECO:0007669"/>
    <property type="project" value="TreeGrafter"/>
</dbReference>
<dbReference type="PRINTS" id="PR00469">
    <property type="entry name" value="PNDRDTASEII"/>
</dbReference>
<keyword evidence="6" id="KW-0479">Metal-binding</keyword>
<keyword evidence="4" id="KW-0285">Flavoprotein</keyword>
<evidence type="ECO:0000256" key="7">
    <source>
        <dbReference type="ARBA" id="ARBA00023002"/>
    </source>
</evidence>
<reference evidence="11" key="2">
    <citation type="submission" date="2020-09" db="EMBL/GenBank/DDBJ databases">
        <authorList>
            <person name="Sun Q."/>
            <person name="Zhou Y."/>
        </authorList>
    </citation>
    <scope>NUCLEOTIDE SEQUENCE</scope>
    <source>
        <strain evidence="11">CGMCC 4.3508</strain>
    </source>
</reference>
<dbReference type="Pfam" id="PF13450">
    <property type="entry name" value="NAD_binding_8"/>
    <property type="match status" value="1"/>
</dbReference>
<dbReference type="PANTHER" id="PTHR42917:SF2">
    <property type="entry name" value="2,4-DIENOYL-COA REDUCTASE [(2E)-ENOYL-COA-PRODUCING]"/>
    <property type="match status" value="1"/>
</dbReference>
<dbReference type="GO" id="GO:0051536">
    <property type="term" value="F:iron-sulfur cluster binding"/>
    <property type="evidence" value="ECO:0007669"/>
    <property type="project" value="UniProtKB-KW"/>
</dbReference>
<dbReference type="GO" id="GO:0010181">
    <property type="term" value="F:FMN binding"/>
    <property type="evidence" value="ECO:0007669"/>
    <property type="project" value="InterPro"/>
</dbReference>
<dbReference type="Gene3D" id="3.20.20.70">
    <property type="entry name" value="Aldolase class I"/>
    <property type="match status" value="1"/>
</dbReference>
<dbReference type="InterPro" id="IPR001155">
    <property type="entry name" value="OxRdtase_FMN_N"/>
</dbReference>
<comment type="similarity">
    <text evidence="3">In the N-terminal section; belongs to the NADH:flavin oxidoreductase/NADH oxidase family.</text>
</comment>
<dbReference type="SUPFAM" id="SSF51395">
    <property type="entry name" value="FMN-linked oxidoreductases"/>
    <property type="match status" value="1"/>
</dbReference>
<dbReference type="Proteomes" id="UP000638263">
    <property type="component" value="Unassembled WGS sequence"/>
</dbReference>
<dbReference type="Pfam" id="PF00724">
    <property type="entry name" value="Oxidored_FMN"/>
    <property type="match status" value="1"/>
</dbReference>
<dbReference type="Gene3D" id="3.50.50.60">
    <property type="entry name" value="FAD/NAD(P)-binding domain"/>
    <property type="match status" value="1"/>
</dbReference>
<comment type="cofactor">
    <cofactor evidence="1">
        <name>FMN</name>
        <dbReference type="ChEBI" id="CHEBI:58210"/>
    </cofactor>
</comment>
<dbReference type="SUPFAM" id="SSF51905">
    <property type="entry name" value="FAD/NAD(P)-binding domain"/>
    <property type="match status" value="1"/>
</dbReference>
<keyword evidence="8" id="KW-0408">Iron</keyword>
<gene>
    <name evidence="11" type="ORF">GCM10011588_01720</name>
</gene>
<keyword evidence="7" id="KW-0560">Oxidoreductase</keyword>
<evidence type="ECO:0000256" key="5">
    <source>
        <dbReference type="ARBA" id="ARBA00022643"/>
    </source>
</evidence>
<evidence type="ECO:0000256" key="1">
    <source>
        <dbReference type="ARBA" id="ARBA00001917"/>
    </source>
</evidence>
<dbReference type="AlphaFoldDB" id="A0A917R6F2"/>
<keyword evidence="5" id="KW-0288">FMN</keyword>
<evidence type="ECO:0000256" key="6">
    <source>
        <dbReference type="ARBA" id="ARBA00022723"/>
    </source>
</evidence>
<comment type="caution">
    <text evidence="11">The sequence shown here is derived from an EMBL/GenBank/DDBJ whole genome shotgun (WGS) entry which is preliminary data.</text>
</comment>
<dbReference type="InterPro" id="IPR013785">
    <property type="entry name" value="Aldolase_TIM"/>
</dbReference>
<evidence type="ECO:0000256" key="2">
    <source>
        <dbReference type="ARBA" id="ARBA00001966"/>
    </source>
</evidence>
<dbReference type="Gene3D" id="3.40.50.720">
    <property type="entry name" value="NAD(P)-binding Rossmann-like Domain"/>
    <property type="match status" value="1"/>
</dbReference>
<dbReference type="PANTHER" id="PTHR42917">
    <property type="entry name" value="2,4-DIENOYL-COA REDUCTASE"/>
    <property type="match status" value="1"/>
</dbReference>
<dbReference type="InterPro" id="IPR036188">
    <property type="entry name" value="FAD/NAD-bd_sf"/>
</dbReference>
<dbReference type="RefSeq" id="WP_229718548.1">
    <property type="nucleotide sequence ID" value="NZ_BMMH01000001.1"/>
</dbReference>
<accession>A0A917R6F2</accession>
<evidence type="ECO:0000259" key="10">
    <source>
        <dbReference type="Pfam" id="PF00724"/>
    </source>
</evidence>
<dbReference type="GO" id="GO:0033543">
    <property type="term" value="P:fatty acid beta-oxidation, unsaturated, even number, reductase/isomerase pathway"/>
    <property type="evidence" value="ECO:0007669"/>
    <property type="project" value="TreeGrafter"/>
</dbReference>
<dbReference type="InterPro" id="IPR051793">
    <property type="entry name" value="NADH:flavin_oxidoreductase"/>
</dbReference>
<evidence type="ECO:0000256" key="3">
    <source>
        <dbReference type="ARBA" id="ARBA00011048"/>
    </source>
</evidence>
<reference evidence="11" key="1">
    <citation type="journal article" date="2014" name="Int. J. Syst. Evol. Microbiol.">
        <title>Complete genome sequence of Corynebacterium casei LMG S-19264T (=DSM 44701T), isolated from a smear-ripened cheese.</title>
        <authorList>
            <consortium name="US DOE Joint Genome Institute (JGI-PGF)"/>
            <person name="Walter F."/>
            <person name="Albersmeier A."/>
            <person name="Kalinowski J."/>
            <person name="Ruckert C."/>
        </authorList>
    </citation>
    <scope>NUCLEOTIDE SEQUENCE</scope>
    <source>
        <strain evidence="11">CGMCC 4.3508</strain>
    </source>
</reference>